<feature type="transmembrane region" description="Helical" evidence="6">
    <location>
        <begin position="501"/>
        <end position="522"/>
    </location>
</feature>
<feature type="compositionally biased region" description="Low complexity" evidence="5">
    <location>
        <begin position="341"/>
        <end position="361"/>
    </location>
</feature>
<keyword evidence="4 6" id="KW-0472">Membrane</keyword>
<feature type="transmembrane region" description="Helical" evidence="6">
    <location>
        <begin position="188"/>
        <end position="206"/>
    </location>
</feature>
<feature type="transmembrane region" description="Helical" evidence="6">
    <location>
        <begin position="248"/>
        <end position="265"/>
    </location>
</feature>
<feature type="transmembrane region" description="Helical" evidence="6">
    <location>
        <begin position="458"/>
        <end position="481"/>
    </location>
</feature>
<feature type="transmembrane region" description="Helical" evidence="6">
    <location>
        <begin position="567"/>
        <end position="586"/>
    </location>
</feature>
<evidence type="ECO:0000256" key="2">
    <source>
        <dbReference type="ARBA" id="ARBA00022692"/>
    </source>
</evidence>
<protein>
    <submittedName>
        <fullName evidence="8">Quinidine resistance protein 3</fullName>
    </submittedName>
</protein>
<feature type="compositionally biased region" description="Basic and acidic residues" evidence="5">
    <location>
        <begin position="80"/>
        <end position="94"/>
    </location>
</feature>
<evidence type="ECO:0000256" key="3">
    <source>
        <dbReference type="ARBA" id="ARBA00022989"/>
    </source>
</evidence>
<keyword evidence="9" id="KW-1185">Reference proteome</keyword>
<evidence type="ECO:0000313" key="8">
    <source>
        <dbReference type="EMBL" id="WOO80704.1"/>
    </source>
</evidence>
<sequence length="664" mass="71292">MLRDSTIATVATLAPLHYHHQLSACWSTSEPNPEPLVIYPPAMSVNATDRGDAAVEGSLVRAPSHQPHSSTLVHTTSHHAHFDVPNEGDEDHHNPPQRSVIDIEHVPVDDDPRAWSSRKKTFVLVLMSVAVLGPMISPSVYNPVIDEVKSDLRGSETQIGLSLSIFILIQGCFPVVWATIAEIIGRKPVYIVSFVIYTVASAVGSRSPTMPVLIGMRCLQAVGSSAVLALGAGSLADMYEVEERGKKLGLYYGTPMLGPTLGPLIGGALGNAYGWRATLYFLAVFAFIMTLLFFLFPDTWRKERSKLYQKAVSDALKRSLKAQAHAEKKRQRKLAKGLASTATTPALTAPPTGAHTPATRPGSTHNGSDTHVDLEAGAATPRKRRMPKWWPLGPTDDPEDIKPELRDINPIPMVISTFASPTNFVILVSSGVLFAAQYTSTYTAAVTFSRAPYNYNPLIIGVVCLSFGVGNILGSVVGGRLSDRILQRLKAKNGGVSVPEFRLMSTLPFIPFMVISFLIYAWTSDKKTNIAGPVVGLFCAGFSIMLAYASLLAYLVDSNPGRSASAISCNSFCRGIGACVMSQVAIPIQNAIGDGGLYTLIAGLIALAGGGIIVIAYKGEQWRSPDHRWAWSKDKGGEKGKAAEVVSYATSHTAIEPAGDKEKA</sequence>
<keyword evidence="3 6" id="KW-1133">Transmembrane helix</keyword>
<reference evidence="8" key="1">
    <citation type="submission" date="2023-10" db="EMBL/GenBank/DDBJ databases">
        <authorList>
            <person name="Noh H."/>
        </authorList>
    </citation>
    <scope>NUCLEOTIDE SEQUENCE</scope>
    <source>
        <strain evidence="8">DUCC4014</strain>
    </source>
</reference>
<feature type="transmembrane region" description="Helical" evidence="6">
    <location>
        <begin position="212"/>
        <end position="236"/>
    </location>
</feature>
<feature type="region of interest" description="Disordered" evidence="5">
    <location>
        <begin position="331"/>
        <end position="396"/>
    </location>
</feature>
<dbReference type="PANTHER" id="PTHR23502:SF5">
    <property type="entry name" value="QUINIDINE RESISTANCE PROTEIN 3"/>
    <property type="match status" value="1"/>
</dbReference>
<feature type="transmembrane region" description="Helical" evidence="6">
    <location>
        <begin position="411"/>
        <end position="438"/>
    </location>
</feature>
<evidence type="ECO:0000256" key="5">
    <source>
        <dbReference type="SAM" id="MobiDB-lite"/>
    </source>
</evidence>
<evidence type="ECO:0000256" key="4">
    <source>
        <dbReference type="ARBA" id="ARBA00023136"/>
    </source>
</evidence>
<evidence type="ECO:0000256" key="6">
    <source>
        <dbReference type="SAM" id="Phobius"/>
    </source>
</evidence>
<organism evidence="8 9">
    <name type="scientific">Vanrija pseudolonga</name>
    <dbReference type="NCBI Taxonomy" id="143232"/>
    <lineage>
        <taxon>Eukaryota</taxon>
        <taxon>Fungi</taxon>
        <taxon>Dikarya</taxon>
        <taxon>Basidiomycota</taxon>
        <taxon>Agaricomycotina</taxon>
        <taxon>Tremellomycetes</taxon>
        <taxon>Trichosporonales</taxon>
        <taxon>Trichosporonaceae</taxon>
        <taxon>Vanrija</taxon>
    </lineage>
</organism>
<feature type="region of interest" description="Disordered" evidence="5">
    <location>
        <begin position="63"/>
        <end position="98"/>
    </location>
</feature>
<dbReference type="Gene3D" id="1.20.1250.20">
    <property type="entry name" value="MFS general substrate transporter like domains"/>
    <property type="match status" value="1"/>
</dbReference>
<name>A0AAF0Y9N4_9TREE</name>
<dbReference type="Proteomes" id="UP000827549">
    <property type="component" value="Chromosome 3"/>
</dbReference>
<proteinExistence type="predicted"/>
<dbReference type="CDD" id="cd17323">
    <property type="entry name" value="MFS_Tpo1_MDR_like"/>
    <property type="match status" value="1"/>
</dbReference>
<accession>A0AAF0Y9N4</accession>
<dbReference type="InterPro" id="IPR020846">
    <property type="entry name" value="MFS_dom"/>
</dbReference>
<feature type="transmembrane region" description="Helical" evidence="6">
    <location>
        <begin position="534"/>
        <end position="555"/>
    </location>
</feature>
<dbReference type="GeneID" id="87807462"/>
<dbReference type="PROSITE" id="PS50850">
    <property type="entry name" value="MFS"/>
    <property type="match status" value="1"/>
</dbReference>
<dbReference type="InterPro" id="IPR011701">
    <property type="entry name" value="MFS"/>
</dbReference>
<evidence type="ECO:0000259" key="7">
    <source>
        <dbReference type="PROSITE" id="PS50850"/>
    </source>
</evidence>
<dbReference type="Gene3D" id="1.20.1720.10">
    <property type="entry name" value="Multidrug resistance protein D"/>
    <property type="match status" value="1"/>
</dbReference>
<dbReference type="Pfam" id="PF07690">
    <property type="entry name" value="MFS_1"/>
    <property type="match status" value="1"/>
</dbReference>
<dbReference type="AlphaFoldDB" id="A0AAF0Y9N4"/>
<dbReference type="SUPFAM" id="SSF103473">
    <property type="entry name" value="MFS general substrate transporter"/>
    <property type="match status" value="1"/>
</dbReference>
<dbReference type="EMBL" id="CP086716">
    <property type="protein sequence ID" value="WOO80704.1"/>
    <property type="molecule type" value="Genomic_DNA"/>
</dbReference>
<evidence type="ECO:0000313" key="9">
    <source>
        <dbReference type="Proteomes" id="UP000827549"/>
    </source>
</evidence>
<gene>
    <name evidence="8" type="primary">QDR3_1</name>
    <name evidence="8" type="ORF">LOC62_03G004223</name>
</gene>
<feature type="transmembrane region" description="Helical" evidence="6">
    <location>
        <begin position="277"/>
        <end position="296"/>
    </location>
</feature>
<feature type="domain" description="Major facilitator superfamily (MFS) profile" evidence="7">
    <location>
        <begin position="123"/>
        <end position="621"/>
    </location>
</feature>
<feature type="transmembrane region" description="Helical" evidence="6">
    <location>
        <begin position="161"/>
        <end position="181"/>
    </location>
</feature>
<feature type="transmembrane region" description="Helical" evidence="6">
    <location>
        <begin position="122"/>
        <end position="141"/>
    </location>
</feature>
<evidence type="ECO:0000256" key="1">
    <source>
        <dbReference type="ARBA" id="ARBA00004141"/>
    </source>
</evidence>
<dbReference type="GO" id="GO:0005886">
    <property type="term" value="C:plasma membrane"/>
    <property type="evidence" value="ECO:0007669"/>
    <property type="project" value="TreeGrafter"/>
</dbReference>
<dbReference type="GO" id="GO:0022857">
    <property type="term" value="F:transmembrane transporter activity"/>
    <property type="evidence" value="ECO:0007669"/>
    <property type="project" value="InterPro"/>
</dbReference>
<dbReference type="InterPro" id="IPR036259">
    <property type="entry name" value="MFS_trans_sf"/>
</dbReference>
<dbReference type="RefSeq" id="XP_062626736.1">
    <property type="nucleotide sequence ID" value="XM_062770750.1"/>
</dbReference>
<dbReference type="PANTHER" id="PTHR23502">
    <property type="entry name" value="MAJOR FACILITATOR SUPERFAMILY"/>
    <property type="match status" value="1"/>
</dbReference>
<comment type="subcellular location">
    <subcellularLocation>
        <location evidence="1">Membrane</location>
        <topology evidence="1">Multi-pass membrane protein</topology>
    </subcellularLocation>
</comment>
<feature type="transmembrane region" description="Helical" evidence="6">
    <location>
        <begin position="598"/>
        <end position="617"/>
    </location>
</feature>
<keyword evidence="2 6" id="KW-0812">Transmembrane</keyword>